<evidence type="ECO:0000256" key="2">
    <source>
        <dbReference type="ARBA" id="ARBA00011233"/>
    </source>
</evidence>
<feature type="domain" description="Porin" evidence="13">
    <location>
        <begin position="7"/>
        <end position="203"/>
    </location>
</feature>
<dbReference type="Gene3D" id="2.40.160.10">
    <property type="entry name" value="Porin"/>
    <property type="match status" value="2"/>
</dbReference>
<evidence type="ECO:0000259" key="13">
    <source>
        <dbReference type="Pfam" id="PF13609"/>
    </source>
</evidence>
<evidence type="ECO:0000313" key="14">
    <source>
        <dbReference type="EMBL" id="QDQ25327.1"/>
    </source>
</evidence>
<keyword evidence="7" id="KW-0406">Ion transport</keyword>
<evidence type="ECO:0000256" key="10">
    <source>
        <dbReference type="ARBA" id="ARBA00023237"/>
    </source>
</evidence>
<evidence type="ECO:0000256" key="3">
    <source>
        <dbReference type="ARBA" id="ARBA00022448"/>
    </source>
</evidence>
<dbReference type="InterPro" id="IPR050298">
    <property type="entry name" value="Gram-neg_bact_OMP"/>
</dbReference>
<keyword evidence="5" id="KW-0812">Transmembrane</keyword>
<dbReference type="Proteomes" id="UP000317550">
    <property type="component" value="Chromosome"/>
</dbReference>
<feature type="signal peptide" evidence="12">
    <location>
        <begin position="1"/>
        <end position="20"/>
    </location>
</feature>
<protein>
    <submittedName>
        <fullName evidence="14">Porin</fullName>
    </submittedName>
</protein>
<dbReference type="RefSeq" id="WP_143856252.1">
    <property type="nucleotide sequence ID" value="NZ_CP041730.1"/>
</dbReference>
<evidence type="ECO:0000256" key="5">
    <source>
        <dbReference type="ARBA" id="ARBA00022692"/>
    </source>
</evidence>
<evidence type="ECO:0000256" key="11">
    <source>
        <dbReference type="SAM" id="MobiDB-lite"/>
    </source>
</evidence>
<evidence type="ECO:0000256" key="6">
    <source>
        <dbReference type="ARBA" id="ARBA00022729"/>
    </source>
</evidence>
<dbReference type="PANTHER" id="PTHR34501:SF9">
    <property type="entry name" value="MAJOR OUTER MEMBRANE PROTEIN P.IA"/>
    <property type="match status" value="1"/>
</dbReference>
<sequence length="546" mass="57910">MQRSLLATALLTAFALPAFAEEAVTVYGKMTLGVESISAKGATLSNQNIERQTRVTDGASTLGIRGSEAISDNLTAYFQIETQIKPDDSCGFAGCSTSGKSTALGPKDDRYAATTSPNTGTSRFANRPSFVGLRGDWGQVQFGRMDMYYEKHVPNELHLLRSGLNSSALAVLGSNQLSNAVGADDTVVAQKTFSVALAPIVAAAIGKDTPVNALISSTLGNAIGAAYARDLSVQQILTQAGGGVQTLFSNPQVAGALIASGVNPATAGAALQSALGQAATQAFTPGSALNQQVLQQARAYTLQNGFYFVGHRYNNVVQYRSPSMSGLTVAAAFHTREEKGMEGVAYALDKNLLNPAARRKMNPWGAELTFHYMNKGVFASVAMMRDKDPYAMGGALDSAYGIKAAYGMYFSPDTRAGVVFERQVNKYNAALGYADNKRDAWVVSGSHKVLPKLELIATYAQAMDAEIHGVKDVNSGSKYFQLTSLLTLSPRTNLFATYAKVNNESAAAYNFYVSGAAQANGEIQSAQYTPRGADPTSFQVGINHNF</sequence>
<dbReference type="InterPro" id="IPR023614">
    <property type="entry name" value="Porin_dom_sf"/>
</dbReference>
<organism evidence="14 15">
    <name type="scientific">Chitinimonas arctica</name>
    <dbReference type="NCBI Taxonomy" id="2594795"/>
    <lineage>
        <taxon>Bacteria</taxon>
        <taxon>Pseudomonadati</taxon>
        <taxon>Pseudomonadota</taxon>
        <taxon>Betaproteobacteria</taxon>
        <taxon>Neisseriales</taxon>
        <taxon>Chitinibacteraceae</taxon>
        <taxon>Chitinimonas</taxon>
    </lineage>
</organism>
<keyword evidence="4" id="KW-1134">Transmembrane beta strand</keyword>
<dbReference type="GO" id="GO:0006811">
    <property type="term" value="P:monoatomic ion transport"/>
    <property type="evidence" value="ECO:0007669"/>
    <property type="project" value="UniProtKB-KW"/>
</dbReference>
<dbReference type="OrthoDB" id="6975458at2"/>
<evidence type="ECO:0000313" key="15">
    <source>
        <dbReference type="Proteomes" id="UP000317550"/>
    </source>
</evidence>
<keyword evidence="3" id="KW-0813">Transport</keyword>
<dbReference type="AlphaFoldDB" id="A0A516SB03"/>
<keyword evidence="10" id="KW-0998">Cell outer membrane</keyword>
<evidence type="ECO:0000256" key="8">
    <source>
        <dbReference type="ARBA" id="ARBA00023114"/>
    </source>
</evidence>
<feature type="chain" id="PRO_5022017298" evidence="12">
    <location>
        <begin position="21"/>
        <end position="546"/>
    </location>
</feature>
<dbReference type="SUPFAM" id="SSF56935">
    <property type="entry name" value="Porins"/>
    <property type="match status" value="2"/>
</dbReference>
<comment type="subunit">
    <text evidence="2">Homotrimer.</text>
</comment>
<gene>
    <name evidence="14" type="ORF">FNU76_02575</name>
</gene>
<evidence type="ECO:0000256" key="12">
    <source>
        <dbReference type="SAM" id="SignalP"/>
    </source>
</evidence>
<evidence type="ECO:0000256" key="4">
    <source>
        <dbReference type="ARBA" id="ARBA00022452"/>
    </source>
</evidence>
<keyword evidence="6 12" id="KW-0732">Signal</keyword>
<dbReference type="InterPro" id="IPR033900">
    <property type="entry name" value="Gram_neg_porin_domain"/>
</dbReference>
<dbReference type="KEGG" id="cari:FNU76_02575"/>
<dbReference type="GO" id="GO:0015288">
    <property type="term" value="F:porin activity"/>
    <property type="evidence" value="ECO:0007669"/>
    <property type="project" value="UniProtKB-KW"/>
</dbReference>
<keyword evidence="8" id="KW-0626">Porin</keyword>
<dbReference type="Pfam" id="PF13609">
    <property type="entry name" value="Porin_4"/>
    <property type="match status" value="2"/>
</dbReference>
<accession>A0A516SB03</accession>
<reference evidence="15" key="1">
    <citation type="submission" date="2019-07" db="EMBL/GenBank/DDBJ databases">
        <title>Chitinimonas sp. nov., isolated from Ny-Alesund, arctica soil.</title>
        <authorList>
            <person name="Xu Q."/>
            <person name="Peng F."/>
        </authorList>
    </citation>
    <scope>NUCLEOTIDE SEQUENCE [LARGE SCALE GENOMIC DNA]</scope>
    <source>
        <strain evidence="15">R3-44</strain>
    </source>
</reference>
<dbReference type="EMBL" id="CP041730">
    <property type="protein sequence ID" value="QDQ25327.1"/>
    <property type="molecule type" value="Genomic_DNA"/>
</dbReference>
<keyword evidence="9" id="KW-0472">Membrane</keyword>
<feature type="domain" description="Porin" evidence="13">
    <location>
        <begin position="300"/>
        <end position="504"/>
    </location>
</feature>
<comment type="subcellular location">
    <subcellularLocation>
        <location evidence="1">Cell outer membrane</location>
        <topology evidence="1">Multi-pass membrane protein</topology>
    </subcellularLocation>
</comment>
<dbReference type="GO" id="GO:0009279">
    <property type="term" value="C:cell outer membrane"/>
    <property type="evidence" value="ECO:0007669"/>
    <property type="project" value="UniProtKB-SubCell"/>
</dbReference>
<evidence type="ECO:0000256" key="1">
    <source>
        <dbReference type="ARBA" id="ARBA00004571"/>
    </source>
</evidence>
<evidence type="ECO:0000256" key="9">
    <source>
        <dbReference type="ARBA" id="ARBA00023136"/>
    </source>
</evidence>
<feature type="compositionally biased region" description="Polar residues" evidence="11">
    <location>
        <begin position="113"/>
        <end position="124"/>
    </location>
</feature>
<feature type="region of interest" description="Disordered" evidence="11">
    <location>
        <begin position="104"/>
        <end position="125"/>
    </location>
</feature>
<evidence type="ECO:0000256" key="7">
    <source>
        <dbReference type="ARBA" id="ARBA00023065"/>
    </source>
</evidence>
<proteinExistence type="predicted"/>
<keyword evidence="15" id="KW-1185">Reference proteome</keyword>
<dbReference type="GO" id="GO:0046930">
    <property type="term" value="C:pore complex"/>
    <property type="evidence" value="ECO:0007669"/>
    <property type="project" value="UniProtKB-KW"/>
</dbReference>
<name>A0A516SB03_9NEIS</name>
<dbReference type="PANTHER" id="PTHR34501">
    <property type="entry name" value="PROTEIN YDDL-RELATED"/>
    <property type="match status" value="1"/>
</dbReference>